<comment type="similarity">
    <text evidence="2">Belongs to the bacterial solute-binding protein 1 family.</text>
</comment>
<sequence length="439" mass="48674">MRRTGHLWGLFLIGILTLAVVASGCISGETTQTMTQEQKEVLEVYHWWTAGGEKEAFDALAKKFQEKYPNIEVLANPVAGGGGVNLKMILQSLMLAGKPPDTFQVHAGYEMAPYVQGGMISPIDDIWTDDMKQNYPDTIEQMVIFSGHYYAVPINVHRANVIWYNKAIFDKYGIDPASIKTIDDLFAVAEKLKQNGVTPFALGDRNKWPATQVFEVLLVAVGGIDYYEKFINGEITENDPTLRKVLEYFVKYVEYSNSDHAAKTWDEACAMVYKGEAAMTLMGDWANGYFKANGWTPNADYGAIAIPANTYDLVIDTFVLPTKAAHPEAAKKWLSFIGTAEAQNTFNPIKGSIPPRIDAPLDPYDPIQRTFMKELRSQSTKLYPSIAHGSAAPEAFAASLNDIISELATTKDIDSAMSKIISAIQNDLIPNKIKEWDLS</sequence>
<reference evidence="5" key="1">
    <citation type="journal article" date="2020" name="mSystems">
        <title>Genome- and Community-Level Interaction Insights into Carbon Utilization and Element Cycling Functions of Hydrothermarchaeota in Hydrothermal Sediment.</title>
        <authorList>
            <person name="Zhou Z."/>
            <person name="Liu Y."/>
            <person name="Xu W."/>
            <person name="Pan J."/>
            <person name="Luo Z.H."/>
            <person name="Li M."/>
        </authorList>
    </citation>
    <scope>NUCLEOTIDE SEQUENCE [LARGE SCALE GENOMIC DNA]</scope>
    <source>
        <strain evidence="5">HyVt-93</strain>
    </source>
</reference>
<evidence type="ECO:0000256" key="4">
    <source>
        <dbReference type="ARBA" id="ARBA00022729"/>
    </source>
</evidence>
<keyword evidence="4" id="KW-0732">Signal</keyword>
<evidence type="ECO:0000313" key="5">
    <source>
        <dbReference type="EMBL" id="HHI01108.1"/>
    </source>
</evidence>
<dbReference type="PANTHER" id="PTHR43649">
    <property type="entry name" value="ARABINOSE-BINDING PROTEIN-RELATED"/>
    <property type="match status" value="1"/>
</dbReference>
<dbReference type="InterPro" id="IPR050490">
    <property type="entry name" value="Bact_solute-bd_prot1"/>
</dbReference>
<dbReference type="Gene3D" id="3.40.190.10">
    <property type="entry name" value="Periplasmic binding protein-like II"/>
    <property type="match status" value="2"/>
</dbReference>
<proteinExistence type="inferred from homology"/>
<dbReference type="InterPro" id="IPR006059">
    <property type="entry name" value="SBP"/>
</dbReference>
<dbReference type="Pfam" id="PF01547">
    <property type="entry name" value="SBP_bac_1"/>
    <property type="match status" value="1"/>
</dbReference>
<evidence type="ECO:0000256" key="2">
    <source>
        <dbReference type="ARBA" id="ARBA00008520"/>
    </source>
</evidence>
<accession>A0A7C5P059</accession>
<evidence type="ECO:0000256" key="1">
    <source>
        <dbReference type="ARBA" id="ARBA00004196"/>
    </source>
</evidence>
<dbReference type="Proteomes" id="UP000886217">
    <property type="component" value="Unassembled WGS sequence"/>
</dbReference>
<dbReference type="EMBL" id="DRTU01000267">
    <property type="protein sequence ID" value="HHI01108.1"/>
    <property type="molecule type" value="Genomic_DNA"/>
</dbReference>
<comment type="subcellular location">
    <subcellularLocation>
        <location evidence="1">Cell envelope</location>
    </subcellularLocation>
</comment>
<evidence type="ECO:0000256" key="3">
    <source>
        <dbReference type="ARBA" id="ARBA00022448"/>
    </source>
</evidence>
<organism evidence="5">
    <name type="scientific">Thermococcus litoralis</name>
    <dbReference type="NCBI Taxonomy" id="2265"/>
    <lineage>
        <taxon>Archaea</taxon>
        <taxon>Methanobacteriati</taxon>
        <taxon>Methanobacteriota</taxon>
        <taxon>Thermococci</taxon>
        <taxon>Thermococcales</taxon>
        <taxon>Thermococcaceae</taxon>
        <taxon>Thermococcus</taxon>
    </lineage>
</organism>
<dbReference type="SUPFAM" id="SSF53850">
    <property type="entry name" value="Periplasmic binding protein-like II"/>
    <property type="match status" value="1"/>
</dbReference>
<gene>
    <name evidence="5" type="ORF">ENL40_06565</name>
</gene>
<dbReference type="PANTHER" id="PTHR43649:SF28">
    <property type="entry name" value="BINDING PROTEIN COMPONENT OF ABC SUGAR TRANSPORTER-RELATED"/>
    <property type="match status" value="1"/>
</dbReference>
<name>A0A7C5P059_THELI</name>
<dbReference type="PROSITE" id="PS51257">
    <property type="entry name" value="PROKAR_LIPOPROTEIN"/>
    <property type="match status" value="1"/>
</dbReference>
<protein>
    <submittedName>
        <fullName evidence="5">Carbohydrate ABC transporter substrate-binding protein</fullName>
    </submittedName>
</protein>
<comment type="caution">
    <text evidence="5">The sequence shown here is derived from an EMBL/GenBank/DDBJ whole genome shotgun (WGS) entry which is preliminary data.</text>
</comment>
<dbReference type="AlphaFoldDB" id="A0A7C5P059"/>
<keyword evidence="3" id="KW-0813">Transport</keyword>